<dbReference type="STRING" id="1403316.PRV_00535"/>
<proteinExistence type="predicted"/>
<gene>
    <name evidence="1" type="ORF">PRV_00535</name>
</gene>
<dbReference type="PATRIC" id="fig|1403316.3.peg.85"/>
<dbReference type="Proteomes" id="UP000017119">
    <property type="component" value="Chromosome"/>
</dbReference>
<dbReference type="EMBL" id="CP006771">
    <property type="protein sequence ID" value="AGX88876.1"/>
    <property type="molecule type" value="Genomic_DNA"/>
</dbReference>
<dbReference type="KEGG" id="mpv:PRV_00535"/>
<dbReference type="HOGENOM" id="CLU_902611_0_0_14"/>
<keyword evidence="2" id="KW-1185">Reference proteome</keyword>
<protein>
    <submittedName>
        <fullName evidence="1">Uncharacterized protein</fullName>
    </submittedName>
</protein>
<organism evidence="1 2">
    <name type="scientific">Mycoplasma parvum str. Indiana</name>
    <dbReference type="NCBI Taxonomy" id="1403316"/>
    <lineage>
        <taxon>Bacteria</taxon>
        <taxon>Bacillati</taxon>
        <taxon>Mycoplasmatota</taxon>
        <taxon>Mollicutes</taxon>
        <taxon>Mycoplasmataceae</taxon>
        <taxon>Mycoplasma</taxon>
    </lineage>
</organism>
<reference evidence="1 2" key="1">
    <citation type="journal article" date="2013" name="Genome Announc.">
        <title>Genome Sequence of Mycoplasma parvum (Formerly Eperythrozoon parvum), a Diminutive Hemoplasma of the Pig.</title>
        <authorList>
            <person name="do Nascimento N.C."/>
            <person name="Dos Santos A.P."/>
            <person name="Chu Y."/>
            <person name="Guimaraes A.M."/>
            <person name="Pagliaro A."/>
            <person name="Messick J.B."/>
        </authorList>
    </citation>
    <scope>NUCLEOTIDE SEQUENCE [LARGE SCALE GENOMIC DNA]</scope>
    <source>
        <strain evidence="1 2">Indiana</strain>
    </source>
</reference>
<evidence type="ECO:0000313" key="1">
    <source>
        <dbReference type="EMBL" id="AGX88876.1"/>
    </source>
</evidence>
<accession>U5NBF8</accession>
<evidence type="ECO:0000313" key="2">
    <source>
        <dbReference type="Proteomes" id="UP000017119"/>
    </source>
</evidence>
<name>U5NBF8_9MOLU</name>
<dbReference type="AlphaFoldDB" id="U5NBF8"/>
<sequence length="308" mass="35712">MFWKLQTRLWATGITHKKLLYLSSSVIGVAIVASISHPEVNLKIISKFKALGKEIFSQNNLNQAKQENSNWNFNQIWNPISQFFQQSYKVLSDSLPHVSISIKDSFWFLKDLFLNIHRLKDWIWQFLQVFKNLIMHFREFLKMFIESDQREALFNLFKGESLQSTKKFMEVLSGIDKNSPFKAEEGALSVFISEFLKNPKNAIQKVKDFSKLIKDLSNFKNSSGLIIGGAFSNQSSFNNRNYPAITKDMIRGYMNTKPGELARIIYEWGSLFNMFVLPIPGQSNWLLEIANFFQEIADRLSPIKLKAN</sequence>
<dbReference type="RefSeq" id="WP_022768944.1">
    <property type="nucleotide sequence ID" value="NC_022575.1"/>
</dbReference>